<sequence length="61" mass="6942">MENIIKRDKFDFEIGYLTKSPCLTCDKKSSLPKCHDGCLILDEIQTKLARGISSQRSSYES</sequence>
<dbReference type="AlphaFoldDB" id="A0A1H2JS31"/>
<organism evidence="1 2">
    <name type="scientific">Desulfobacula phenolica</name>
    <dbReference type="NCBI Taxonomy" id="90732"/>
    <lineage>
        <taxon>Bacteria</taxon>
        <taxon>Pseudomonadati</taxon>
        <taxon>Thermodesulfobacteriota</taxon>
        <taxon>Desulfobacteria</taxon>
        <taxon>Desulfobacterales</taxon>
        <taxon>Desulfobacteraceae</taxon>
        <taxon>Desulfobacula</taxon>
    </lineage>
</organism>
<dbReference type="Proteomes" id="UP000199608">
    <property type="component" value="Unassembled WGS sequence"/>
</dbReference>
<evidence type="ECO:0000313" key="1">
    <source>
        <dbReference type="EMBL" id="SDU59197.1"/>
    </source>
</evidence>
<name>A0A1H2JS31_9BACT</name>
<proteinExistence type="predicted"/>
<accession>A0A1H2JS31</accession>
<evidence type="ECO:0000313" key="2">
    <source>
        <dbReference type="Proteomes" id="UP000199608"/>
    </source>
</evidence>
<reference evidence="2" key="1">
    <citation type="submission" date="2016-10" db="EMBL/GenBank/DDBJ databases">
        <authorList>
            <person name="Varghese N."/>
            <person name="Submissions S."/>
        </authorList>
    </citation>
    <scope>NUCLEOTIDE SEQUENCE [LARGE SCALE GENOMIC DNA]</scope>
    <source>
        <strain evidence="2">DSM 3384</strain>
    </source>
</reference>
<gene>
    <name evidence="1" type="ORF">SAMN04487931_1157</name>
</gene>
<dbReference type="EMBL" id="FNLL01000015">
    <property type="protein sequence ID" value="SDU59197.1"/>
    <property type="molecule type" value="Genomic_DNA"/>
</dbReference>
<dbReference type="RefSeq" id="WP_041279371.1">
    <property type="nucleotide sequence ID" value="NZ_FNLL01000015.1"/>
</dbReference>
<keyword evidence="2" id="KW-1185">Reference proteome</keyword>
<protein>
    <submittedName>
        <fullName evidence="1">Uncharacterized protein</fullName>
    </submittedName>
</protein>